<dbReference type="NCBIfam" id="TIGR03804">
    <property type="entry name" value="para_beta_helix"/>
    <property type="match status" value="1"/>
</dbReference>
<gene>
    <name evidence="3" type="ORF">A3G52_03510</name>
</gene>
<evidence type="ECO:0000313" key="3">
    <source>
        <dbReference type="EMBL" id="OHA41875.1"/>
    </source>
</evidence>
<reference evidence="3 4" key="1">
    <citation type="journal article" date="2016" name="Nat. Commun.">
        <title>Thousands of microbial genomes shed light on interconnected biogeochemical processes in an aquifer system.</title>
        <authorList>
            <person name="Anantharaman K."/>
            <person name="Brown C.T."/>
            <person name="Hug L.A."/>
            <person name="Sharon I."/>
            <person name="Castelle C.J."/>
            <person name="Probst A.J."/>
            <person name="Thomas B.C."/>
            <person name="Singh A."/>
            <person name="Wilkins M.J."/>
            <person name="Karaoz U."/>
            <person name="Brodie E.L."/>
            <person name="Williams K.H."/>
            <person name="Hubbard S.S."/>
            <person name="Banfield J.F."/>
        </authorList>
    </citation>
    <scope>NUCLEOTIDE SEQUENCE [LARGE SCALE GENOMIC DNA]</scope>
</reference>
<dbReference type="InterPro" id="IPR011050">
    <property type="entry name" value="Pectin_lyase_fold/virulence"/>
</dbReference>
<dbReference type="Proteomes" id="UP000177269">
    <property type="component" value="Unassembled WGS sequence"/>
</dbReference>
<evidence type="ECO:0000259" key="2">
    <source>
        <dbReference type="Pfam" id="PF13229"/>
    </source>
</evidence>
<proteinExistence type="predicted"/>
<dbReference type="InterPro" id="IPR039448">
    <property type="entry name" value="Beta_helix"/>
</dbReference>
<accession>A0A1G2P0J2</accession>
<feature type="transmembrane region" description="Helical" evidence="1">
    <location>
        <begin position="21"/>
        <end position="46"/>
    </location>
</feature>
<dbReference type="Gene3D" id="2.160.20.10">
    <property type="entry name" value="Single-stranded right-handed beta-helix, Pectin lyase-like"/>
    <property type="match status" value="1"/>
</dbReference>
<evidence type="ECO:0000256" key="1">
    <source>
        <dbReference type="SAM" id="Phobius"/>
    </source>
</evidence>
<dbReference type="Pfam" id="PF08757">
    <property type="entry name" value="CotH"/>
    <property type="match status" value="1"/>
</dbReference>
<organism evidence="3 4">
    <name type="scientific">Candidatus Taylorbacteria bacterium RIFCSPLOWO2_12_FULL_43_20</name>
    <dbReference type="NCBI Taxonomy" id="1802332"/>
    <lineage>
        <taxon>Bacteria</taxon>
        <taxon>Candidatus Tayloriibacteriota</taxon>
    </lineage>
</organism>
<dbReference type="InterPro" id="IPR022441">
    <property type="entry name" value="Para_beta_helix_rpt-2"/>
</dbReference>
<dbReference type="SUPFAM" id="SSF51126">
    <property type="entry name" value="Pectin lyase-like"/>
    <property type="match status" value="1"/>
</dbReference>
<name>A0A1G2P0J2_9BACT</name>
<dbReference type="InterPro" id="IPR006626">
    <property type="entry name" value="PbH1"/>
</dbReference>
<keyword evidence="1" id="KW-1133">Transmembrane helix</keyword>
<feature type="domain" description="Right handed beta helix" evidence="2">
    <location>
        <begin position="779"/>
        <end position="925"/>
    </location>
</feature>
<keyword evidence="1" id="KW-0812">Transmembrane</keyword>
<dbReference type="EMBL" id="MHSK01000024">
    <property type="protein sequence ID" value="OHA41875.1"/>
    <property type="molecule type" value="Genomic_DNA"/>
</dbReference>
<sequence>MNRLINHKIGQIFRSLKDGRPAWLWIIGIFAAINFFLTIFLGYLFLNNYNIWWVISAVPQAPRRTVQAVIDWVKEIPYIPYQFIDDGLPRYDIVLTKADYEELLENLPRDISQFLTDENKIKKRAVFRHGKKVYEAKVGFRGDGSGHWFWPKKSWKVKLADGNYIDDMREINFILPDERQYIVEAFNNYRTRKLGLPYLKDGWGVLYVNGVKQGVYYISESWGSEFLARNSLNDNGTLYGDKYPPSPKDHYSIYGKFDDIADFWKTYTSQPKEREVGDDENLSVSSSNIPDVSITALSQFFKVVNSEDEYFKKNIWNVVDKEDFYNWYMQSKLSGSYHQYWMNNARMYFDPEIGKMRVIPVDVGIYTDAIPYFFLGTNSLVDRLIKNPDFITEVERRLYKYVSDEKNLEEDLAYYDSLYKKVRIAFYQDHLDENTGKSFDKTVASGRDAIIANFHAISKHIESAEVENIVTLNAGTNGNLFEGKRILAELHVKEKSAAPIVLRSLSVPAFSSENSPELYEDVNLNGFLDSTDRKVGVFSFSAEKKEWVIGSLKEVFNPSLSLLNSDEINNIGNLEFAKKVYEISATEKKYFIAAENIAGERFKIKTFFENLISSKEIQPLREVYVDQSIFADFDAVSYSQDEFLAMNPIFYKIDDNTLGVGPGVFDLANTVVIPKGQILSVSSGTTLRFSPGVSFFSYGKILARSSSGNSIRFVKSGKDPWGVFALIEAPGTSVFDGVVFEDGGTGLINGAYFSGMLAAHHSDIIVRNSFFKGATGDDALNVKHASSSIVSNQFTANQFDAIDLDWGNFSFVKDNVFEQNGDDAIDLGGAQGVVIMDNFIKKSGDKCISIGEKSVRPLIINNILSGCKIGVQVKDGSDPIIANNIIYGNDIGIDAYEKKGIYGGGYAEVYNSIIWGNKVSLSMDEFSTIKVVSSNVEGGWRGDGNIAVPPSFKDADGGNFTIGKGSDSILLLFQEGGERSVLTDYFGLNLEKIPIGLLNQ</sequence>
<protein>
    <recommendedName>
        <fullName evidence="2">Right handed beta helix domain-containing protein</fullName>
    </recommendedName>
</protein>
<dbReference type="SMART" id="SM00710">
    <property type="entry name" value="PbH1"/>
    <property type="match status" value="4"/>
</dbReference>
<comment type="caution">
    <text evidence="3">The sequence shown here is derived from an EMBL/GenBank/DDBJ whole genome shotgun (WGS) entry which is preliminary data.</text>
</comment>
<dbReference type="InterPro" id="IPR012334">
    <property type="entry name" value="Pectin_lyas_fold"/>
</dbReference>
<dbReference type="Pfam" id="PF13229">
    <property type="entry name" value="Beta_helix"/>
    <property type="match status" value="1"/>
</dbReference>
<evidence type="ECO:0000313" key="4">
    <source>
        <dbReference type="Proteomes" id="UP000177269"/>
    </source>
</evidence>
<dbReference type="InterPro" id="IPR014867">
    <property type="entry name" value="Spore_coat_CotH_CotH2/3/7"/>
</dbReference>
<dbReference type="AlphaFoldDB" id="A0A1G2P0J2"/>
<keyword evidence="1" id="KW-0472">Membrane</keyword>